<dbReference type="InterPro" id="IPR016181">
    <property type="entry name" value="Acyl_CoA_acyltransferase"/>
</dbReference>
<dbReference type="PANTHER" id="PTHR43420">
    <property type="entry name" value="ACETYLTRANSFERASE"/>
    <property type="match status" value="1"/>
</dbReference>
<comment type="caution">
    <text evidence="4">The sequence shown here is derived from an EMBL/GenBank/DDBJ whole genome shotgun (WGS) entry which is preliminary data.</text>
</comment>
<dbReference type="RefSeq" id="WP_205457716.1">
    <property type="nucleotide sequence ID" value="NZ_JAFHKK010000001.1"/>
</dbReference>
<proteinExistence type="predicted"/>
<protein>
    <submittedName>
        <fullName evidence="4">GNAT family N-acetyltransferase</fullName>
    </submittedName>
</protein>
<evidence type="ECO:0000259" key="3">
    <source>
        <dbReference type="PROSITE" id="PS51186"/>
    </source>
</evidence>
<sequence>MICKHARGEELHALLEIENACFGEKDSPLTKRTMGYHLRRGRIIGAYEGGELRGYILVFPRKIPRVYSLAVHPSARGQGIAQMLLQHALHVNARLRLEVRADNLGAIALYEKLGFTCKGLKKAFYPDGCDAKVYVSP</sequence>
<dbReference type="EMBL" id="JAFHKK010000001">
    <property type="protein sequence ID" value="MBN2963283.1"/>
    <property type="molecule type" value="Genomic_DNA"/>
</dbReference>
<evidence type="ECO:0000313" key="5">
    <source>
        <dbReference type="Proteomes" id="UP000703590"/>
    </source>
</evidence>
<dbReference type="Pfam" id="PF00583">
    <property type="entry name" value="Acetyltransf_1"/>
    <property type="match status" value="1"/>
</dbReference>
<dbReference type="SUPFAM" id="SSF55729">
    <property type="entry name" value="Acyl-CoA N-acyltransferases (Nat)"/>
    <property type="match status" value="1"/>
</dbReference>
<feature type="domain" description="N-acetyltransferase" evidence="3">
    <location>
        <begin position="1"/>
        <end position="137"/>
    </location>
</feature>
<dbReference type="CDD" id="cd04301">
    <property type="entry name" value="NAT_SF"/>
    <property type="match status" value="1"/>
</dbReference>
<name>A0ABS2WNV5_9BACT</name>
<dbReference type="InterPro" id="IPR050680">
    <property type="entry name" value="YpeA/RimI_acetyltransf"/>
</dbReference>
<gene>
    <name evidence="4" type="ORF">JWV37_00680</name>
</gene>
<evidence type="ECO:0000256" key="1">
    <source>
        <dbReference type="ARBA" id="ARBA00022679"/>
    </source>
</evidence>
<keyword evidence="5" id="KW-1185">Reference proteome</keyword>
<dbReference type="InterPro" id="IPR000182">
    <property type="entry name" value="GNAT_dom"/>
</dbReference>
<organism evidence="4 5">
    <name type="scientific">Sulfurospirillum tamanense</name>
    <dbReference type="NCBI Taxonomy" id="2813362"/>
    <lineage>
        <taxon>Bacteria</taxon>
        <taxon>Pseudomonadati</taxon>
        <taxon>Campylobacterota</taxon>
        <taxon>Epsilonproteobacteria</taxon>
        <taxon>Campylobacterales</taxon>
        <taxon>Sulfurospirillaceae</taxon>
        <taxon>Sulfurospirillum</taxon>
    </lineage>
</organism>
<dbReference type="Gene3D" id="3.40.630.30">
    <property type="match status" value="1"/>
</dbReference>
<reference evidence="5" key="2">
    <citation type="submission" date="2021-02" db="EMBL/GenBank/DDBJ databases">
        <title>Sulfurospirillum tamanensis sp. nov.</title>
        <authorList>
            <person name="Merkel A.Y."/>
        </authorList>
    </citation>
    <scope>NUCLEOTIDE SEQUENCE [LARGE SCALE GENOMIC DNA]</scope>
    <source>
        <strain evidence="5">T05b</strain>
    </source>
</reference>
<keyword evidence="2" id="KW-0012">Acyltransferase</keyword>
<accession>A0ABS2WNV5</accession>
<dbReference type="PROSITE" id="PS51186">
    <property type="entry name" value="GNAT"/>
    <property type="match status" value="1"/>
</dbReference>
<reference evidence="4 5" key="1">
    <citation type="submission" date="2021-02" db="EMBL/GenBank/DDBJ databases">
        <title>Sulfurospirillum tamanensis sp. nov.</title>
        <authorList>
            <person name="Frolova A."/>
            <person name="Merkel A."/>
            <person name="Slobodkin A."/>
        </authorList>
    </citation>
    <scope>NUCLEOTIDE SEQUENCE [LARGE SCALE GENOMIC DNA]</scope>
    <source>
        <strain evidence="4 5">T05b</strain>
    </source>
</reference>
<evidence type="ECO:0000313" key="4">
    <source>
        <dbReference type="EMBL" id="MBN2963283.1"/>
    </source>
</evidence>
<keyword evidence="1" id="KW-0808">Transferase</keyword>
<evidence type="ECO:0000256" key="2">
    <source>
        <dbReference type="ARBA" id="ARBA00023315"/>
    </source>
</evidence>
<reference evidence="4 5" key="3">
    <citation type="submission" date="2021-02" db="EMBL/GenBank/DDBJ databases">
        <authorList>
            <person name="Merkel A.Y."/>
        </authorList>
    </citation>
    <scope>NUCLEOTIDE SEQUENCE [LARGE SCALE GENOMIC DNA]</scope>
    <source>
        <strain evidence="4 5">T05b</strain>
    </source>
</reference>
<dbReference type="Proteomes" id="UP000703590">
    <property type="component" value="Unassembled WGS sequence"/>
</dbReference>